<protein>
    <submittedName>
        <fullName evidence="1">DUF3105 domain-containing protein</fullName>
    </submittedName>
</protein>
<comment type="caution">
    <text evidence="1">The sequence shown here is derived from an EMBL/GenBank/DDBJ whole genome shotgun (WGS) entry which is preliminary data.</text>
</comment>
<dbReference type="InterPro" id="IPR021454">
    <property type="entry name" value="DUF3105"/>
</dbReference>
<dbReference type="Proteomes" id="UP000606991">
    <property type="component" value="Unassembled WGS sequence"/>
</dbReference>
<evidence type="ECO:0000313" key="1">
    <source>
        <dbReference type="EMBL" id="MBJ7595155.1"/>
    </source>
</evidence>
<proteinExistence type="predicted"/>
<accession>A0A934K3K3</accession>
<sequence>MPHAHVDPPTKVTYLHDPPTSGCHYNLGAGQAPLLPGVYDRPSSPEYWVHNLEHGYVIVLYNCPLGCGADVRALRTWYDGLPNDPQLSSEKKVLVLPETTMAPRFAVVSWDWYLPLDRLDLTRVQAFYDNHRDQSPESNQAP</sequence>
<reference evidence="1 2" key="1">
    <citation type="submission" date="2020-10" db="EMBL/GenBank/DDBJ databases">
        <title>Ca. Dormibacterota MAGs.</title>
        <authorList>
            <person name="Montgomery K."/>
        </authorList>
    </citation>
    <scope>NUCLEOTIDE SEQUENCE [LARGE SCALE GENOMIC DNA]</scope>
    <source>
        <strain evidence="1">SC8812_S17_18</strain>
    </source>
</reference>
<evidence type="ECO:0000313" key="2">
    <source>
        <dbReference type="Proteomes" id="UP000606991"/>
    </source>
</evidence>
<gene>
    <name evidence="1" type="ORF">JF886_09890</name>
</gene>
<dbReference type="AlphaFoldDB" id="A0A934K3K3"/>
<dbReference type="EMBL" id="JAEKNS010000101">
    <property type="protein sequence ID" value="MBJ7595155.1"/>
    <property type="molecule type" value="Genomic_DNA"/>
</dbReference>
<dbReference type="Pfam" id="PF11303">
    <property type="entry name" value="DUF3105"/>
    <property type="match status" value="1"/>
</dbReference>
<organism evidence="1 2">
    <name type="scientific">Candidatus Aeolococcus gillhamiae</name>
    <dbReference type="NCBI Taxonomy" id="3127015"/>
    <lineage>
        <taxon>Bacteria</taxon>
        <taxon>Bacillati</taxon>
        <taxon>Candidatus Dormiibacterota</taxon>
        <taxon>Candidatus Dormibacteria</taxon>
        <taxon>Candidatus Aeolococcales</taxon>
        <taxon>Candidatus Aeolococcaceae</taxon>
        <taxon>Candidatus Aeolococcus</taxon>
    </lineage>
</organism>
<dbReference type="RefSeq" id="WP_337311999.1">
    <property type="nucleotide sequence ID" value="NZ_JAEKNS010000101.1"/>
</dbReference>
<name>A0A934K3K3_9BACT</name>